<feature type="transmembrane region" description="Helical" evidence="1">
    <location>
        <begin position="35"/>
        <end position="54"/>
    </location>
</feature>
<keyword evidence="1" id="KW-1133">Transmembrane helix</keyword>
<keyword evidence="1" id="KW-0812">Transmembrane</keyword>
<evidence type="ECO:0000256" key="1">
    <source>
        <dbReference type="SAM" id="Phobius"/>
    </source>
</evidence>
<accession>A0A0N4VYT6</accession>
<dbReference type="WBParaSite" id="HPLM_0000245701-mRNA-1">
    <property type="protein sequence ID" value="HPLM_0000245701-mRNA-1"/>
    <property type="gene ID" value="HPLM_0000245701"/>
</dbReference>
<proteinExistence type="predicted"/>
<organism evidence="2">
    <name type="scientific">Haemonchus placei</name>
    <name type="common">Barber's pole worm</name>
    <dbReference type="NCBI Taxonomy" id="6290"/>
    <lineage>
        <taxon>Eukaryota</taxon>
        <taxon>Metazoa</taxon>
        <taxon>Ecdysozoa</taxon>
        <taxon>Nematoda</taxon>
        <taxon>Chromadorea</taxon>
        <taxon>Rhabditida</taxon>
        <taxon>Rhabditina</taxon>
        <taxon>Rhabditomorpha</taxon>
        <taxon>Strongyloidea</taxon>
        <taxon>Trichostrongylidae</taxon>
        <taxon>Haemonchus</taxon>
    </lineage>
</organism>
<evidence type="ECO:0000313" key="2">
    <source>
        <dbReference type="WBParaSite" id="HPLM_0000245701-mRNA-1"/>
    </source>
</evidence>
<sequence length="62" mass="7093">LYSCEAINEYTTGGKTSKPLIIIEKMLDVKSKLQVTAQLFVFFFNFGAVLNYFLHSRLYIAP</sequence>
<name>A0A0N4VYT6_HAEPC</name>
<dbReference type="AlphaFoldDB" id="A0A0N4VYT6"/>
<protein>
    <submittedName>
        <fullName evidence="2">Ovule protein</fullName>
    </submittedName>
</protein>
<keyword evidence="1" id="KW-0472">Membrane</keyword>
<reference evidence="2" key="1">
    <citation type="submission" date="2017-02" db="UniProtKB">
        <authorList>
            <consortium name="WormBaseParasite"/>
        </authorList>
    </citation>
    <scope>IDENTIFICATION</scope>
</reference>